<dbReference type="AlphaFoldDB" id="A0A0A9WSH8"/>
<sequence length="398" mass="44695">HRHGYCYQGVIWYCLSRSASVSLLSFSHNSRGVFLFVGVVEIRYLGGRSFQHPADKISLDSPAAVVPTIQQPIATKKIPSNRMLKNMKVLLAIVLFVAPYVAGHTETSDLEDNAYLKLEKLLFFKKRPNKNSLRVGSQDALYGYDGGSGTSNWDGVCASGNKQSPINFVPEETVAVYRRVLRFNGAQQIPHSTNITNSGHSIKIKLRTQKPITVTGGVFGNKVYEFQQLHFHWGKNVNEGSEHTTNSKRYPLEAHLVFYKADAKDPTTAPDGMAVLGVQYDFFRKDNLVLEPIIKSIRQIRNPGQYVVKPNGLSLREYLPADLDSYLSYTGSLTTPPCTEGVTWIVFSTRQTVSERQVSEFRTMKDDLGLNVEYNYRETLPLNGRQVHLVKSSERVVT</sequence>
<keyword evidence="4" id="KW-0862">Zinc</keyword>
<dbReference type="Gene3D" id="3.10.200.10">
    <property type="entry name" value="Alpha carbonic anhydrase"/>
    <property type="match status" value="1"/>
</dbReference>
<keyword evidence="3" id="KW-0479">Metal-binding</keyword>
<proteinExistence type="inferred from homology"/>
<dbReference type="InterPro" id="IPR001148">
    <property type="entry name" value="CA_dom"/>
</dbReference>
<evidence type="ECO:0000313" key="8">
    <source>
        <dbReference type="EMBL" id="JAG11412.1"/>
    </source>
</evidence>
<dbReference type="EC" id="4.2.1.1" evidence="2"/>
<dbReference type="InterPro" id="IPR023561">
    <property type="entry name" value="Carbonic_anhydrase_a-class"/>
</dbReference>
<gene>
    <name evidence="8" type="primary">CA7_3</name>
    <name evidence="8" type="ORF">CM83_63623</name>
</gene>
<dbReference type="PANTHER" id="PTHR18952">
    <property type="entry name" value="CARBONIC ANHYDRASE"/>
    <property type="match status" value="1"/>
</dbReference>
<dbReference type="Pfam" id="PF00194">
    <property type="entry name" value="Carb_anhydrase"/>
    <property type="match status" value="1"/>
</dbReference>
<accession>A0A0A9WSH8</accession>
<dbReference type="SUPFAM" id="SSF51069">
    <property type="entry name" value="Carbonic anhydrase"/>
    <property type="match status" value="1"/>
</dbReference>
<dbReference type="GO" id="GO:0004089">
    <property type="term" value="F:carbonate dehydratase activity"/>
    <property type="evidence" value="ECO:0007669"/>
    <property type="project" value="UniProtKB-EC"/>
</dbReference>
<dbReference type="SMART" id="SM01057">
    <property type="entry name" value="Carb_anhydrase"/>
    <property type="match status" value="1"/>
</dbReference>
<reference evidence="8" key="1">
    <citation type="journal article" date="2014" name="PLoS ONE">
        <title>Transcriptome-Based Identification of ABC Transporters in the Western Tarnished Plant Bug Lygus hesperus.</title>
        <authorList>
            <person name="Hull J.J."/>
            <person name="Chaney K."/>
            <person name="Geib S.M."/>
            <person name="Fabrick J.A."/>
            <person name="Brent C.S."/>
            <person name="Walsh D."/>
            <person name="Lavine L.C."/>
        </authorList>
    </citation>
    <scope>NUCLEOTIDE SEQUENCE</scope>
</reference>
<dbReference type="GO" id="GO:0008270">
    <property type="term" value="F:zinc ion binding"/>
    <property type="evidence" value="ECO:0007669"/>
    <property type="project" value="InterPro"/>
</dbReference>
<evidence type="ECO:0000256" key="4">
    <source>
        <dbReference type="ARBA" id="ARBA00022833"/>
    </source>
</evidence>
<comment type="catalytic activity">
    <reaction evidence="6">
        <text>hydrogencarbonate + H(+) = CO2 + H2O</text>
        <dbReference type="Rhea" id="RHEA:10748"/>
        <dbReference type="ChEBI" id="CHEBI:15377"/>
        <dbReference type="ChEBI" id="CHEBI:15378"/>
        <dbReference type="ChEBI" id="CHEBI:16526"/>
        <dbReference type="ChEBI" id="CHEBI:17544"/>
        <dbReference type="EC" id="4.2.1.1"/>
    </reaction>
</comment>
<evidence type="ECO:0000256" key="1">
    <source>
        <dbReference type="ARBA" id="ARBA00010718"/>
    </source>
</evidence>
<dbReference type="PROSITE" id="PS51144">
    <property type="entry name" value="ALPHA_CA_2"/>
    <property type="match status" value="1"/>
</dbReference>
<dbReference type="PANTHER" id="PTHR18952:SF265">
    <property type="entry name" value="CARBONIC ANHYDRASE"/>
    <property type="match status" value="1"/>
</dbReference>
<organism evidence="8">
    <name type="scientific">Lygus hesperus</name>
    <name type="common">Western plant bug</name>
    <dbReference type="NCBI Taxonomy" id="30085"/>
    <lineage>
        <taxon>Eukaryota</taxon>
        <taxon>Metazoa</taxon>
        <taxon>Ecdysozoa</taxon>
        <taxon>Arthropoda</taxon>
        <taxon>Hexapoda</taxon>
        <taxon>Insecta</taxon>
        <taxon>Pterygota</taxon>
        <taxon>Neoptera</taxon>
        <taxon>Paraneoptera</taxon>
        <taxon>Hemiptera</taxon>
        <taxon>Heteroptera</taxon>
        <taxon>Panheteroptera</taxon>
        <taxon>Cimicomorpha</taxon>
        <taxon>Miridae</taxon>
        <taxon>Mirini</taxon>
        <taxon>Lygus</taxon>
    </lineage>
</organism>
<keyword evidence="5" id="KW-0456">Lyase</keyword>
<evidence type="ECO:0000256" key="6">
    <source>
        <dbReference type="ARBA" id="ARBA00048348"/>
    </source>
</evidence>
<dbReference type="EMBL" id="GBHO01032192">
    <property type="protein sequence ID" value="JAG11412.1"/>
    <property type="molecule type" value="Transcribed_RNA"/>
</dbReference>
<reference evidence="8" key="2">
    <citation type="submission" date="2014-07" db="EMBL/GenBank/DDBJ databases">
        <authorList>
            <person name="Hull J."/>
        </authorList>
    </citation>
    <scope>NUCLEOTIDE SEQUENCE</scope>
</reference>
<protein>
    <recommendedName>
        <fullName evidence="2">carbonic anhydrase</fullName>
        <ecNumber evidence="2">4.2.1.1</ecNumber>
    </recommendedName>
</protein>
<feature type="domain" description="Alpha-carbonic anhydrase" evidence="7">
    <location>
        <begin position="140"/>
        <end position="391"/>
    </location>
</feature>
<dbReference type="CDD" id="cd00326">
    <property type="entry name" value="alpha_CA"/>
    <property type="match status" value="1"/>
</dbReference>
<name>A0A0A9WSH8_LYGHE</name>
<evidence type="ECO:0000256" key="5">
    <source>
        <dbReference type="ARBA" id="ARBA00023239"/>
    </source>
</evidence>
<feature type="non-terminal residue" evidence="8">
    <location>
        <position position="1"/>
    </location>
</feature>
<evidence type="ECO:0000259" key="7">
    <source>
        <dbReference type="PROSITE" id="PS51144"/>
    </source>
</evidence>
<evidence type="ECO:0000256" key="3">
    <source>
        <dbReference type="ARBA" id="ARBA00022723"/>
    </source>
</evidence>
<comment type="similarity">
    <text evidence="1">Belongs to the alpha-carbonic anhydrase family.</text>
</comment>
<dbReference type="InterPro" id="IPR036398">
    <property type="entry name" value="CA_dom_sf"/>
</dbReference>
<evidence type="ECO:0000256" key="2">
    <source>
        <dbReference type="ARBA" id="ARBA00012925"/>
    </source>
</evidence>